<reference evidence="3" key="1">
    <citation type="submission" date="2021-02" db="EMBL/GenBank/DDBJ databases">
        <authorList>
            <person name="Nowell W R."/>
        </authorList>
    </citation>
    <scope>NUCLEOTIDE SEQUENCE</scope>
</reference>
<dbReference type="GO" id="GO:0047661">
    <property type="term" value="F:amino-acid racemase activity"/>
    <property type="evidence" value="ECO:0007669"/>
    <property type="project" value="InterPro"/>
</dbReference>
<evidence type="ECO:0000313" key="5">
    <source>
        <dbReference type="Proteomes" id="UP000663865"/>
    </source>
</evidence>
<dbReference type="EMBL" id="CAJOBS010004617">
    <property type="protein sequence ID" value="CAF4884786.1"/>
    <property type="molecule type" value="Genomic_DNA"/>
</dbReference>
<dbReference type="PROSITE" id="PS00924">
    <property type="entry name" value="ASP_GLU_RACEMASE_2"/>
    <property type="match status" value="1"/>
</dbReference>
<dbReference type="Pfam" id="PF01177">
    <property type="entry name" value="Asp_Glu_race"/>
    <property type="match status" value="1"/>
</dbReference>
<comment type="similarity">
    <text evidence="1">Belongs to the aspartate/glutamate racemases family.</text>
</comment>
<dbReference type="PANTHER" id="PTHR21198">
    <property type="entry name" value="GLUTAMATE RACEMASE"/>
    <property type="match status" value="1"/>
</dbReference>
<accession>A0A818HCW2</accession>
<evidence type="ECO:0000313" key="4">
    <source>
        <dbReference type="EMBL" id="CAF4884786.1"/>
    </source>
</evidence>
<evidence type="ECO:0000313" key="3">
    <source>
        <dbReference type="EMBL" id="CAF3501788.1"/>
    </source>
</evidence>
<protein>
    <recommendedName>
        <fullName evidence="6">Aspartate racemase</fullName>
    </recommendedName>
</protein>
<dbReference type="SUPFAM" id="SSF53681">
    <property type="entry name" value="Aspartate/glutamate racemase"/>
    <property type="match status" value="2"/>
</dbReference>
<dbReference type="InterPro" id="IPR004380">
    <property type="entry name" value="Asp_race"/>
</dbReference>
<evidence type="ECO:0000256" key="2">
    <source>
        <dbReference type="ARBA" id="ARBA00023235"/>
    </source>
</evidence>
<gene>
    <name evidence="3" type="ORF">KIK155_LOCUS15827</name>
    <name evidence="4" type="ORF">TOA249_LOCUS29537</name>
</gene>
<dbReference type="NCBIfam" id="TIGR00035">
    <property type="entry name" value="asp_race"/>
    <property type="match status" value="1"/>
</dbReference>
<evidence type="ECO:0000256" key="1">
    <source>
        <dbReference type="ARBA" id="ARBA00007847"/>
    </source>
</evidence>
<evidence type="ECO:0008006" key="6">
    <source>
        <dbReference type="Google" id="ProtNLM"/>
    </source>
</evidence>
<dbReference type="InterPro" id="IPR001920">
    <property type="entry name" value="Asp/Glu_race"/>
</dbReference>
<keyword evidence="2" id="KW-0413">Isomerase</keyword>
<name>A0A818HCW2_9BILA</name>
<organism evidence="3 5">
    <name type="scientific">Rotaria socialis</name>
    <dbReference type="NCBI Taxonomy" id="392032"/>
    <lineage>
        <taxon>Eukaryota</taxon>
        <taxon>Metazoa</taxon>
        <taxon>Spiralia</taxon>
        <taxon>Gnathifera</taxon>
        <taxon>Rotifera</taxon>
        <taxon>Eurotatoria</taxon>
        <taxon>Bdelloidea</taxon>
        <taxon>Philodinida</taxon>
        <taxon>Philodinidae</taxon>
        <taxon>Rotaria</taxon>
    </lineage>
</organism>
<dbReference type="InterPro" id="IPR033134">
    <property type="entry name" value="Asp/Glu_racemase_AS_2"/>
</dbReference>
<sequence>MESNIREQRICGLLGGLTYVSTIDYYNYINRMVNEALPGHGSCIHIVSLNVFYYVKLLEQNEWSKAIDYLMEGVHQLVNSGIDFLILGSNTSHIAVPRITECYPDLVVLHIGDAVAFSIKQKKIHKIGFLGTCFAMKFDSQVVQRLIEHGLEVIFPDEEEMVRLNDIIMNELSFNIVTEESKKTFLKVIQRLNDEQNIEGIVLGCTEIPVLIKQNDIPHVLLFDSTQLHAQLAVDYQLGRQSIKAVLP</sequence>
<dbReference type="AlphaFoldDB" id="A0A818HCW2"/>
<dbReference type="PANTHER" id="PTHR21198:SF7">
    <property type="entry name" value="ASPARTATE-GLUTAMATE RACEMASE FAMILY"/>
    <property type="match status" value="1"/>
</dbReference>
<proteinExistence type="inferred from homology"/>
<comment type="caution">
    <text evidence="3">The sequence shown here is derived from an EMBL/GenBank/DDBJ whole genome shotgun (WGS) entry which is preliminary data.</text>
</comment>
<dbReference type="InterPro" id="IPR015942">
    <property type="entry name" value="Asp/Glu/hydantoin_racemase"/>
</dbReference>
<dbReference type="Proteomes" id="UP000663865">
    <property type="component" value="Unassembled WGS sequence"/>
</dbReference>
<dbReference type="EMBL" id="CAJNYV010002768">
    <property type="protein sequence ID" value="CAF3501788.1"/>
    <property type="molecule type" value="Genomic_DNA"/>
</dbReference>
<dbReference type="Gene3D" id="3.40.50.1860">
    <property type="match status" value="2"/>
</dbReference>
<dbReference type="Proteomes" id="UP000663838">
    <property type="component" value="Unassembled WGS sequence"/>
</dbReference>